<name>A0AAV2SK86_MEGNR</name>
<dbReference type="EMBL" id="CAXKWB010089594">
    <property type="protein sequence ID" value="CAL4214124.1"/>
    <property type="molecule type" value="Genomic_DNA"/>
</dbReference>
<evidence type="ECO:0000313" key="2">
    <source>
        <dbReference type="EMBL" id="CAL4214124.1"/>
    </source>
</evidence>
<feature type="non-terminal residue" evidence="2">
    <location>
        <position position="1"/>
    </location>
</feature>
<comment type="caution">
    <text evidence="2">The sequence shown here is derived from an EMBL/GenBank/DDBJ whole genome shotgun (WGS) entry which is preliminary data.</text>
</comment>
<gene>
    <name evidence="2" type="ORF">MNOR_LOCUS38589</name>
</gene>
<accession>A0AAV2SK86</accession>
<evidence type="ECO:0000313" key="3">
    <source>
        <dbReference type="Proteomes" id="UP001497623"/>
    </source>
</evidence>
<protein>
    <submittedName>
        <fullName evidence="2">Uncharacterized protein</fullName>
    </submittedName>
</protein>
<dbReference type="AlphaFoldDB" id="A0AAV2SK86"/>
<dbReference type="Proteomes" id="UP001497623">
    <property type="component" value="Unassembled WGS sequence"/>
</dbReference>
<keyword evidence="1" id="KW-1133">Transmembrane helix</keyword>
<reference evidence="2 3" key="1">
    <citation type="submission" date="2024-05" db="EMBL/GenBank/DDBJ databases">
        <authorList>
            <person name="Wallberg A."/>
        </authorList>
    </citation>
    <scope>NUCLEOTIDE SEQUENCE [LARGE SCALE GENOMIC DNA]</scope>
</reference>
<keyword evidence="1" id="KW-0812">Transmembrane</keyword>
<sequence>PDSSSTYIIAGLISSVLILMALLLLAVTLIVRMKKKNRGQPNIPLVHLPAGGGDGPFGEVPDDGNIADLVQGNQHAADLAPGERAPGVIGNLVQLQEGHYLEAIIPESIYEEAGVSNIYYNTHPNAILLRDMRANQ</sequence>
<proteinExistence type="predicted"/>
<keyword evidence="1" id="KW-0472">Membrane</keyword>
<organism evidence="2 3">
    <name type="scientific">Meganyctiphanes norvegica</name>
    <name type="common">Northern krill</name>
    <name type="synonym">Thysanopoda norvegica</name>
    <dbReference type="NCBI Taxonomy" id="48144"/>
    <lineage>
        <taxon>Eukaryota</taxon>
        <taxon>Metazoa</taxon>
        <taxon>Ecdysozoa</taxon>
        <taxon>Arthropoda</taxon>
        <taxon>Crustacea</taxon>
        <taxon>Multicrustacea</taxon>
        <taxon>Malacostraca</taxon>
        <taxon>Eumalacostraca</taxon>
        <taxon>Eucarida</taxon>
        <taxon>Euphausiacea</taxon>
        <taxon>Euphausiidae</taxon>
        <taxon>Meganyctiphanes</taxon>
    </lineage>
</organism>
<feature type="transmembrane region" description="Helical" evidence="1">
    <location>
        <begin position="6"/>
        <end position="31"/>
    </location>
</feature>
<evidence type="ECO:0000256" key="1">
    <source>
        <dbReference type="SAM" id="Phobius"/>
    </source>
</evidence>
<keyword evidence="3" id="KW-1185">Reference proteome</keyword>